<evidence type="ECO:0000256" key="2">
    <source>
        <dbReference type="ARBA" id="ARBA00005096"/>
    </source>
</evidence>
<dbReference type="GO" id="GO:0046872">
    <property type="term" value="F:metal ion binding"/>
    <property type="evidence" value="ECO:0007669"/>
    <property type="project" value="UniProtKB-KW"/>
</dbReference>
<evidence type="ECO:0000256" key="6">
    <source>
        <dbReference type="ARBA" id="ARBA00022723"/>
    </source>
</evidence>
<evidence type="ECO:0000256" key="13">
    <source>
        <dbReference type="SAM" id="MobiDB-lite"/>
    </source>
</evidence>
<keyword evidence="8" id="KW-0408">Iron</keyword>
<dbReference type="GO" id="GO:0048307">
    <property type="term" value="F:ferredoxin-nitrite reductase activity"/>
    <property type="evidence" value="ECO:0007669"/>
    <property type="project" value="UniProtKB-EC"/>
</dbReference>
<dbReference type="InterPro" id="IPR006067">
    <property type="entry name" value="NO2/SO3_Rdtase_4Fe4S_dom"/>
</dbReference>
<evidence type="ECO:0000256" key="10">
    <source>
        <dbReference type="ARBA" id="ARBA00038893"/>
    </source>
</evidence>
<proteinExistence type="inferred from homology"/>
<dbReference type="GO" id="GO:0020037">
    <property type="term" value="F:heme binding"/>
    <property type="evidence" value="ECO:0007669"/>
    <property type="project" value="InterPro"/>
</dbReference>
<dbReference type="Pfam" id="PF03460">
    <property type="entry name" value="NIR_SIR_ferr"/>
    <property type="match status" value="2"/>
</dbReference>
<evidence type="ECO:0000313" key="16">
    <source>
        <dbReference type="EMBL" id="KAK9807588.1"/>
    </source>
</evidence>
<sequence>MKLSHTKLQTSNRSVPSLPATAHRSRDRRQVCPQAVQGFVQGAKQKLEQALNGASNGGTNGNGATLVGSNNGIDFTTMPPPVNFTYIPAEVQPPSDEVKELMKAAGLDFDTSGLQYLTNEARLRALHKKAAKPEKIKNGKCGSRIWSEIKEVGELVRAGETKWEDLDLDDIDVRLKWAGLFHRRKKTPGKFMMRLKVPNGELTSKQLRYLGSCIKPFGADGCADITTRANIQLRGVTLAEADQIMAGLVEHGLSSVMSGMDNVRNMTGSPIAGIDPHELVDVRPLNYAINDMITKSGLGNPELTNLPRKLNIGLSPSRDDFPHTHINDVGLKAVKDPETGEVGFNVELGGYFSIKRNAMSIPGDTFITYDQVVPYCKALLEVFRDHGARNDRQKARLMWLVEEWGADKFRETVGQYMGVELRKEVHEQHEDVWLRRDVMGIHPQKQAGLFWAGAVVPAGRIFADDFDELADIVDKYGDGTVRLTVEENFLIPSVPEAKLEALRAEPFFQKYKIDAGPLMRGMVSCTGAQFCGVAIIETKNRAIEIVKKLEQQLDFPKPVRMHWTGCPNSCGQAQVADIGLMGCPAKKDGKAVEGVRIFLGGTIGENPALAAEFEKGVPCDEETLLPKLRDLLIEKFNATPKAAVVAA</sequence>
<keyword evidence="7" id="KW-0560">Oxidoreductase</keyword>
<evidence type="ECO:0000256" key="5">
    <source>
        <dbReference type="ARBA" id="ARBA00022617"/>
    </source>
</evidence>
<comment type="similarity">
    <text evidence="3">Belongs to the nitrite and sulfite reductase 4Fe-4S domain family.</text>
</comment>
<feature type="domain" description="Nitrite/Sulfite reductase ferredoxin-like" evidence="15">
    <location>
        <begin position="442"/>
        <end position="505"/>
    </location>
</feature>
<dbReference type="PROSITE" id="PS00365">
    <property type="entry name" value="NIR_SIR"/>
    <property type="match status" value="1"/>
</dbReference>
<evidence type="ECO:0000256" key="4">
    <source>
        <dbReference type="ARBA" id="ARBA00022485"/>
    </source>
</evidence>
<dbReference type="PANTHER" id="PTHR32439">
    <property type="entry name" value="FERREDOXIN--NITRITE REDUCTASE, CHLOROPLASTIC"/>
    <property type="match status" value="1"/>
</dbReference>
<dbReference type="PRINTS" id="PR00397">
    <property type="entry name" value="SIROHAEM"/>
</dbReference>
<dbReference type="NCBIfam" id="NF007125">
    <property type="entry name" value="PRK09566.1"/>
    <property type="match status" value="1"/>
</dbReference>
<dbReference type="AlphaFoldDB" id="A0AAW1PCF6"/>
<dbReference type="InterPro" id="IPR006066">
    <property type="entry name" value="NO2/SO3_Rdtase_FeS/sirohaem_BS"/>
</dbReference>
<name>A0AAW1PCF6_9CHLO</name>
<evidence type="ECO:0000256" key="11">
    <source>
        <dbReference type="ARBA" id="ARBA00040459"/>
    </source>
</evidence>
<dbReference type="Gene3D" id="3.90.480.20">
    <property type="match status" value="1"/>
</dbReference>
<evidence type="ECO:0000256" key="3">
    <source>
        <dbReference type="ARBA" id="ARBA00010429"/>
    </source>
</evidence>
<reference evidence="16 17" key="1">
    <citation type="journal article" date="2024" name="Nat. Commun.">
        <title>Phylogenomics reveals the evolutionary origins of lichenization in chlorophyte algae.</title>
        <authorList>
            <person name="Puginier C."/>
            <person name="Libourel C."/>
            <person name="Otte J."/>
            <person name="Skaloud P."/>
            <person name="Haon M."/>
            <person name="Grisel S."/>
            <person name="Petersen M."/>
            <person name="Berrin J.G."/>
            <person name="Delaux P.M."/>
            <person name="Dal Grande F."/>
            <person name="Keller J."/>
        </authorList>
    </citation>
    <scope>NUCLEOTIDE SEQUENCE [LARGE SCALE GENOMIC DNA]</scope>
    <source>
        <strain evidence="16 17">SAG 2043</strain>
    </source>
</reference>
<organism evidence="16 17">
    <name type="scientific">[Myrmecia] bisecta</name>
    <dbReference type="NCBI Taxonomy" id="41462"/>
    <lineage>
        <taxon>Eukaryota</taxon>
        <taxon>Viridiplantae</taxon>
        <taxon>Chlorophyta</taxon>
        <taxon>core chlorophytes</taxon>
        <taxon>Trebouxiophyceae</taxon>
        <taxon>Trebouxiales</taxon>
        <taxon>Trebouxiaceae</taxon>
        <taxon>Myrmecia</taxon>
    </lineage>
</organism>
<feature type="domain" description="Nitrite/Sulfite reductase ferredoxin-like" evidence="15">
    <location>
        <begin position="184"/>
        <end position="250"/>
    </location>
</feature>
<dbReference type="Pfam" id="PF01077">
    <property type="entry name" value="NIR_SIR"/>
    <property type="match status" value="2"/>
</dbReference>
<evidence type="ECO:0000259" key="14">
    <source>
        <dbReference type="Pfam" id="PF01077"/>
    </source>
</evidence>
<evidence type="ECO:0000256" key="8">
    <source>
        <dbReference type="ARBA" id="ARBA00023004"/>
    </source>
</evidence>
<keyword evidence="6" id="KW-0479">Metal-binding</keyword>
<dbReference type="SUPFAM" id="SSF56014">
    <property type="entry name" value="Nitrite and sulphite reductase 4Fe-4S domain-like"/>
    <property type="match status" value="2"/>
</dbReference>
<evidence type="ECO:0000259" key="15">
    <source>
        <dbReference type="Pfam" id="PF03460"/>
    </source>
</evidence>
<keyword evidence="4" id="KW-0004">4Fe-4S</keyword>
<feature type="region of interest" description="Disordered" evidence="13">
    <location>
        <begin position="1"/>
        <end position="29"/>
    </location>
</feature>
<feature type="domain" description="Nitrite/sulphite reductase 4Fe-4S" evidence="14">
    <location>
        <begin position="260"/>
        <end position="420"/>
    </location>
</feature>
<dbReference type="Proteomes" id="UP001489004">
    <property type="component" value="Unassembled WGS sequence"/>
</dbReference>
<keyword evidence="9" id="KW-0411">Iron-sulfur</keyword>
<comment type="cofactor">
    <cofactor evidence="1">
        <name>siroheme</name>
        <dbReference type="ChEBI" id="CHEBI:60052"/>
    </cofactor>
</comment>
<dbReference type="GO" id="GO:0051539">
    <property type="term" value="F:4 iron, 4 sulfur cluster binding"/>
    <property type="evidence" value="ECO:0007669"/>
    <property type="project" value="UniProtKB-KW"/>
</dbReference>
<keyword evidence="17" id="KW-1185">Reference proteome</keyword>
<dbReference type="InterPro" id="IPR036136">
    <property type="entry name" value="Nit/Sulf_reduc_fer-like_dom_sf"/>
</dbReference>
<dbReference type="EC" id="1.7.7.1" evidence="10"/>
<evidence type="ECO:0000256" key="1">
    <source>
        <dbReference type="ARBA" id="ARBA00001929"/>
    </source>
</evidence>
<dbReference type="InterPro" id="IPR045854">
    <property type="entry name" value="NO2/SO3_Rdtase_4Fe4S_sf"/>
</dbReference>
<dbReference type="InterPro" id="IPR005117">
    <property type="entry name" value="NiRdtase/SiRdtase_haem-b_fer"/>
</dbReference>
<dbReference type="PANTHER" id="PTHR32439:SF0">
    <property type="entry name" value="FERREDOXIN--NITRITE REDUCTASE, CHLOROPLASTIC"/>
    <property type="match status" value="1"/>
</dbReference>
<evidence type="ECO:0000256" key="7">
    <source>
        <dbReference type="ARBA" id="ARBA00023002"/>
    </source>
</evidence>
<comment type="caution">
    <text evidence="16">The sequence shown here is derived from an EMBL/GenBank/DDBJ whole genome shotgun (WGS) entry which is preliminary data.</text>
</comment>
<dbReference type="Gene3D" id="3.30.413.10">
    <property type="entry name" value="Sulfite Reductase Hemoprotein, domain 1"/>
    <property type="match status" value="2"/>
</dbReference>
<comment type="catalytic activity">
    <reaction evidence="12">
        <text>6 oxidized [2Fe-2S]-[ferredoxin] + NH4(+) + 2 H2O = nitrite + 6 reduced [2Fe-2S]-[ferredoxin] + 8 H(+)</text>
        <dbReference type="Rhea" id="RHEA:18041"/>
        <dbReference type="Rhea" id="RHEA-COMP:10000"/>
        <dbReference type="Rhea" id="RHEA-COMP:10001"/>
        <dbReference type="ChEBI" id="CHEBI:15377"/>
        <dbReference type="ChEBI" id="CHEBI:15378"/>
        <dbReference type="ChEBI" id="CHEBI:16301"/>
        <dbReference type="ChEBI" id="CHEBI:28938"/>
        <dbReference type="ChEBI" id="CHEBI:33737"/>
        <dbReference type="ChEBI" id="CHEBI:33738"/>
        <dbReference type="EC" id="1.7.7.1"/>
    </reaction>
</comment>
<dbReference type="InterPro" id="IPR051329">
    <property type="entry name" value="NIR_SIR_4Fe-4S"/>
</dbReference>
<feature type="domain" description="Nitrite/sulphite reductase 4Fe-4S" evidence="14">
    <location>
        <begin position="516"/>
        <end position="622"/>
    </location>
</feature>
<comment type="pathway">
    <text evidence="2">Nitrogen metabolism; nitrate reduction (assimilation).</text>
</comment>
<keyword evidence="5" id="KW-0349">Heme</keyword>
<gene>
    <name evidence="16" type="ORF">WJX72_003483</name>
</gene>
<evidence type="ECO:0000256" key="12">
    <source>
        <dbReference type="ARBA" id="ARBA00048538"/>
    </source>
</evidence>
<evidence type="ECO:0000313" key="17">
    <source>
        <dbReference type="Proteomes" id="UP001489004"/>
    </source>
</evidence>
<dbReference type="EMBL" id="JALJOR010000012">
    <property type="protein sequence ID" value="KAK9807588.1"/>
    <property type="molecule type" value="Genomic_DNA"/>
</dbReference>
<protein>
    <recommendedName>
        <fullName evidence="11">Ferredoxin--nitrite reductase, chloroplastic</fullName>
        <ecNumber evidence="10">1.7.7.1</ecNumber>
    </recommendedName>
</protein>
<accession>A0AAW1PCF6</accession>
<dbReference type="SUPFAM" id="SSF55124">
    <property type="entry name" value="Nitrite/Sulfite reductase N-terminal domain-like"/>
    <property type="match status" value="2"/>
</dbReference>
<feature type="compositionally biased region" description="Polar residues" evidence="13">
    <location>
        <begin position="1"/>
        <end position="15"/>
    </location>
</feature>
<evidence type="ECO:0000256" key="9">
    <source>
        <dbReference type="ARBA" id="ARBA00023014"/>
    </source>
</evidence>